<keyword evidence="3 8" id="KW-0349">Heme</keyword>
<dbReference type="Pfam" id="PF00067">
    <property type="entry name" value="p450"/>
    <property type="match status" value="2"/>
</dbReference>
<dbReference type="VEuPathDB" id="VectorBase:PPAPM1_003112"/>
<dbReference type="InterPro" id="IPR050479">
    <property type="entry name" value="CYP11_CYP27_families"/>
</dbReference>
<dbReference type="GO" id="GO:0005506">
    <property type="term" value="F:iron ion binding"/>
    <property type="evidence" value="ECO:0007669"/>
    <property type="project" value="InterPro"/>
</dbReference>
<comment type="similarity">
    <text evidence="2">Belongs to the cytochrome P450 family.</text>
</comment>
<dbReference type="EnsemblMetazoa" id="PPAI005186-RA">
    <property type="protein sequence ID" value="PPAI005186-PA"/>
    <property type="gene ID" value="PPAI005186"/>
</dbReference>
<dbReference type="InterPro" id="IPR017972">
    <property type="entry name" value="Cyt_P450_CS"/>
</dbReference>
<feature type="binding site" description="axial binding residue" evidence="8">
    <location>
        <position position="464"/>
    </location>
    <ligand>
        <name>heme</name>
        <dbReference type="ChEBI" id="CHEBI:30413"/>
    </ligand>
    <ligandPart>
        <name>Fe</name>
        <dbReference type="ChEBI" id="CHEBI:18248"/>
    </ligandPart>
</feature>
<evidence type="ECO:0000256" key="2">
    <source>
        <dbReference type="ARBA" id="ARBA00010617"/>
    </source>
</evidence>
<evidence type="ECO:0000256" key="1">
    <source>
        <dbReference type="ARBA" id="ARBA00001971"/>
    </source>
</evidence>
<dbReference type="InterPro" id="IPR002401">
    <property type="entry name" value="Cyt_P450_E_grp-I"/>
</dbReference>
<dbReference type="VEuPathDB" id="VectorBase:PPAI005186"/>
<comment type="cofactor">
    <cofactor evidence="1 8">
        <name>heme</name>
        <dbReference type="ChEBI" id="CHEBI:30413"/>
    </cofactor>
</comment>
<evidence type="ECO:0000256" key="8">
    <source>
        <dbReference type="PIRSR" id="PIRSR602401-1"/>
    </source>
</evidence>
<evidence type="ECO:0000313" key="9">
    <source>
        <dbReference type="EnsemblMetazoa" id="PPAI005186-PA"/>
    </source>
</evidence>
<evidence type="ECO:0000256" key="3">
    <source>
        <dbReference type="ARBA" id="ARBA00022617"/>
    </source>
</evidence>
<dbReference type="EMBL" id="AJVK01030032">
    <property type="status" value="NOT_ANNOTATED_CDS"/>
    <property type="molecule type" value="Genomic_DNA"/>
</dbReference>
<keyword evidence="4 8" id="KW-0479">Metal-binding</keyword>
<dbReference type="CDD" id="cd11054">
    <property type="entry name" value="CYP24A1-like"/>
    <property type="match status" value="1"/>
</dbReference>
<dbReference type="PANTHER" id="PTHR24279:SF120">
    <property type="entry name" value="CYTOCHROME P450"/>
    <property type="match status" value="1"/>
</dbReference>
<dbReference type="PRINTS" id="PR00385">
    <property type="entry name" value="P450"/>
</dbReference>
<dbReference type="VEuPathDB" id="VectorBase:PPAPM1_004685"/>
<keyword evidence="6 8" id="KW-0408">Iron</keyword>
<keyword evidence="10" id="KW-1185">Reference proteome</keyword>
<dbReference type="PROSITE" id="PS00086">
    <property type="entry name" value="CYTOCHROME_P450"/>
    <property type="match status" value="1"/>
</dbReference>
<dbReference type="Proteomes" id="UP000092462">
    <property type="component" value="Unassembled WGS sequence"/>
</dbReference>
<evidence type="ECO:0000256" key="6">
    <source>
        <dbReference type="ARBA" id="ARBA00023004"/>
    </source>
</evidence>
<evidence type="ECO:0000256" key="4">
    <source>
        <dbReference type="ARBA" id="ARBA00022723"/>
    </source>
</evidence>
<dbReference type="PRINTS" id="PR00463">
    <property type="entry name" value="EP450I"/>
</dbReference>
<organism evidence="9 10">
    <name type="scientific">Phlebotomus papatasi</name>
    <name type="common">Sandfly</name>
    <dbReference type="NCBI Taxonomy" id="29031"/>
    <lineage>
        <taxon>Eukaryota</taxon>
        <taxon>Metazoa</taxon>
        <taxon>Ecdysozoa</taxon>
        <taxon>Arthropoda</taxon>
        <taxon>Hexapoda</taxon>
        <taxon>Insecta</taxon>
        <taxon>Pterygota</taxon>
        <taxon>Neoptera</taxon>
        <taxon>Endopterygota</taxon>
        <taxon>Diptera</taxon>
        <taxon>Nematocera</taxon>
        <taxon>Psychodoidea</taxon>
        <taxon>Psychodidae</taxon>
        <taxon>Phlebotomus</taxon>
        <taxon>Phlebotomus</taxon>
    </lineage>
</organism>
<dbReference type="Gene3D" id="1.10.630.10">
    <property type="entry name" value="Cytochrome P450"/>
    <property type="match status" value="2"/>
</dbReference>
<dbReference type="FunFam" id="1.10.630.10:FF:000006">
    <property type="entry name" value="Cytochrome P450 302a1, mitochondrial"/>
    <property type="match status" value="1"/>
</dbReference>
<dbReference type="GO" id="GO:0004497">
    <property type="term" value="F:monooxygenase activity"/>
    <property type="evidence" value="ECO:0007669"/>
    <property type="project" value="UniProtKB-KW"/>
</dbReference>
<keyword evidence="5" id="KW-0560">Oxidoreductase</keyword>
<evidence type="ECO:0000313" key="10">
    <source>
        <dbReference type="Proteomes" id="UP000092462"/>
    </source>
</evidence>
<dbReference type="PANTHER" id="PTHR24279">
    <property type="entry name" value="CYTOCHROME P450"/>
    <property type="match status" value="1"/>
</dbReference>
<dbReference type="EMBL" id="AJVK01030031">
    <property type="status" value="NOT_ANNOTATED_CDS"/>
    <property type="molecule type" value="Genomic_DNA"/>
</dbReference>
<dbReference type="GO" id="GO:0016705">
    <property type="term" value="F:oxidoreductase activity, acting on paired donors, with incorporation or reduction of molecular oxygen"/>
    <property type="evidence" value="ECO:0007669"/>
    <property type="project" value="InterPro"/>
</dbReference>
<dbReference type="AlphaFoldDB" id="A0A1B0DBJ7"/>
<reference evidence="9" key="1">
    <citation type="submission" date="2022-08" db="UniProtKB">
        <authorList>
            <consortium name="EnsemblMetazoa"/>
        </authorList>
    </citation>
    <scope>IDENTIFICATION</scope>
    <source>
        <strain evidence="9">Israel</strain>
    </source>
</reference>
<proteinExistence type="inferred from homology"/>
<dbReference type="InterPro" id="IPR001128">
    <property type="entry name" value="Cyt_P450"/>
</dbReference>
<evidence type="ECO:0000256" key="5">
    <source>
        <dbReference type="ARBA" id="ARBA00023002"/>
    </source>
</evidence>
<evidence type="ECO:0000256" key="7">
    <source>
        <dbReference type="ARBA" id="ARBA00023033"/>
    </source>
</evidence>
<protein>
    <submittedName>
        <fullName evidence="9">Uncharacterized protein</fullName>
    </submittedName>
</protein>
<dbReference type="InterPro" id="IPR036396">
    <property type="entry name" value="Cyt_P450_sf"/>
</dbReference>
<dbReference type="SUPFAM" id="SSF48264">
    <property type="entry name" value="Cytochrome P450"/>
    <property type="match status" value="2"/>
</dbReference>
<sequence>MLKARGICVSANQLRCFSAQAQKATASNFDDEAIERSWSTAKPYGTIPGPSILNLIRSFLPKGKFESQPFPEIHRQLRNEYGPIYKLTGTFGKRDIVVVNDPKDFEIVFRTEGTYPMRRGLDCLSYYRKEYRKAQYPVTYGLVTEQGESWWDLRHKVNGVMMKPQVTKGYTSAVDEVARDFVKKLHNMRDSNSETPANLLYFLNVWALESIAYITMNLRLGLLDKKPDENIDKLMVYLKEFFELLIELDLTPSIWKFYKTPKFNRFMEIMDFMHLTVGKLVAQGVENLKEQKLQNENREKSVLEKLYDIDKDVAVLMVLDSLTAGVDTTSSAVFTVLYNLSMNPEKQNILRSELLKILPEKDTPLTIENTTNMPYLRACIKEALRIMPITLGNVRSTGRNIVLKGYQIPKETDVFMNATAVHKDEHYFPDHDSFIPERWLRGEGKHENYNPFTYLPFGFGSRICVGRRFAEMEIESLVSRLVRNYHLEWHHAPPKILVHELSKQTRNSSATASNFDDEAIERSWSIAKPYGTIPGPSVLNLIRSFLPKGRFHSIPFPEVHRQLEKEYGPIYKFIGTFGKRDIVVVTDPKDFEIVYRTEGSFPLRRAMECLSYYRKEYRKEKYPVSYGLVTEQGESWWDLRHKVNGVMMKPQVTKGYTSGVDEVAREFVRKLHNMRDSNSETPANLLYFLNVWALESIAYITMNLRLGLFKEKPDENIDKLMENLKDIFQLVIELEVEPSIWKIYKTPKFNRFMQIMDYIHETIASLVDKGVENLKEQKLESGNREKGVLEKLYEIDKDIAVLMVIDSLLAGVDT</sequence>
<keyword evidence="7" id="KW-0503">Monooxygenase</keyword>
<accession>A0A1B0DBJ7</accession>
<dbReference type="GO" id="GO:0020037">
    <property type="term" value="F:heme binding"/>
    <property type="evidence" value="ECO:0007669"/>
    <property type="project" value="InterPro"/>
</dbReference>
<name>A0A1B0DBJ7_PHLPP</name>